<name>A0A8J2ZQ69_9BACI</name>
<feature type="transmembrane region" description="Helical" evidence="1">
    <location>
        <begin position="12"/>
        <end position="30"/>
    </location>
</feature>
<dbReference type="Proteomes" id="UP000602050">
    <property type="component" value="Unassembled WGS sequence"/>
</dbReference>
<keyword evidence="1" id="KW-0472">Membrane</keyword>
<reference evidence="2" key="2">
    <citation type="submission" date="2020-09" db="EMBL/GenBank/DDBJ databases">
        <authorList>
            <person name="Sun Q."/>
            <person name="Zhou Y."/>
        </authorList>
    </citation>
    <scope>NUCLEOTIDE SEQUENCE</scope>
    <source>
        <strain evidence="2">CGMCC 1.12360</strain>
    </source>
</reference>
<sequence>MAKQEVEKKKLYSAASVLFFIAAFFFFISYLFGKEIMWLVLGFVTFINGILFTIAFKQKEK</sequence>
<feature type="transmembrane region" description="Helical" evidence="1">
    <location>
        <begin position="36"/>
        <end position="56"/>
    </location>
</feature>
<evidence type="ECO:0000313" key="3">
    <source>
        <dbReference type="Proteomes" id="UP000602050"/>
    </source>
</evidence>
<keyword evidence="1" id="KW-1133">Transmembrane helix</keyword>
<dbReference type="RefSeq" id="WP_188391014.1">
    <property type="nucleotide sequence ID" value="NZ_BMEV01000009.1"/>
</dbReference>
<comment type="caution">
    <text evidence="2">The sequence shown here is derived from an EMBL/GenBank/DDBJ whole genome shotgun (WGS) entry which is preliminary data.</text>
</comment>
<evidence type="ECO:0000313" key="2">
    <source>
        <dbReference type="EMBL" id="GGH71378.1"/>
    </source>
</evidence>
<keyword evidence="3" id="KW-1185">Reference proteome</keyword>
<gene>
    <name evidence="2" type="ORF">GCM10010978_07250</name>
</gene>
<dbReference type="EMBL" id="BMEV01000009">
    <property type="protein sequence ID" value="GGH71378.1"/>
    <property type="molecule type" value="Genomic_DNA"/>
</dbReference>
<keyword evidence="1" id="KW-0812">Transmembrane</keyword>
<accession>A0A8J2ZQ69</accession>
<protein>
    <submittedName>
        <fullName evidence="2">Uncharacterized protein</fullName>
    </submittedName>
</protein>
<reference evidence="2" key="1">
    <citation type="journal article" date="2014" name="Int. J. Syst. Evol. Microbiol.">
        <title>Complete genome sequence of Corynebacterium casei LMG S-19264T (=DSM 44701T), isolated from a smear-ripened cheese.</title>
        <authorList>
            <consortium name="US DOE Joint Genome Institute (JGI-PGF)"/>
            <person name="Walter F."/>
            <person name="Albersmeier A."/>
            <person name="Kalinowski J."/>
            <person name="Ruckert C."/>
        </authorList>
    </citation>
    <scope>NUCLEOTIDE SEQUENCE</scope>
    <source>
        <strain evidence="2">CGMCC 1.12360</strain>
    </source>
</reference>
<proteinExistence type="predicted"/>
<organism evidence="2 3">
    <name type="scientific">Compostibacillus humi</name>
    <dbReference type="NCBI Taxonomy" id="1245525"/>
    <lineage>
        <taxon>Bacteria</taxon>
        <taxon>Bacillati</taxon>
        <taxon>Bacillota</taxon>
        <taxon>Bacilli</taxon>
        <taxon>Bacillales</taxon>
        <taxon>Bacillaceae</taxon>
        <taxon>Compostibacillus</taxon>
    </lineage>
</organism>
<dbReference type="AlphaFoldDB" id="A0A8J2ZQ69"/>
<evidence type="ECO:0000256" key="1">
    <source>
        <dbReference type="SAM" id="Phobius"/>
    </source>
</evidence>